<dbReference type="InterPro" id="IPR002558">
    <property type="entry name" value="ILWEQ_dom"/>
</dbReference>
<evidence type="ECO:0000256" key="1">
    <source>
        <dbReference type="ARBA" id="ARBA00004496"/>
    </source>
</evidence>
<dbReference type="GO" id="GO:0005886">
    <property type="term" value="C:plasma membrane"/>
    <property type="evidence" value="ECO:0007669"/>
    <property type="project" value="TreeGrafter"/>
</dbReference>
<evidence type="ECO:0000313" key="4">
    <source>
        <dbReference type="EMBL" id="KAF8565197.1"/>
    </source>
</evidence>
<dbReference type="Proteomes" id="UP000699462">
    <property type="component" value="Unassembled WGS sequence"/>
</dbReference>
<dbReference type="Gene3D" id="1.20.1410.10">
    <property type="entry name" value="I/LWEQ domain"/>
    <property type="match status" value="1"/>
</dbReference>
<dbReference type="SUPFAM" id="SSF109885">
    <property type="entry name" value="I/LWEQ domain"/>
    <property type="match status" value="1"/>
</dbReference>
<gene>
    <name evidence="4" type="ORF">P879_11519</name>
</gene>
<accession>A0A8T0DEK7</accession>
<dbReference type="GO" id="GO:0030036">
    <property type="term" value="P:actin cytoskeleton organization"/>
    <property type="evidence" value="ECO:0007669"/>
    <property type="project" value="TreeGrafter"/>
</dbReference>
<dbReference type="GO" id="GO:0005178">
    <property type="term" value="F:integrin binding"/>
    <property type="evidence" value="ECO:0007669"/>
    <property type="project" value="TreeGrafter"/>
</dbReference>
<name>A0A8T0DEK7_9TREM</name>
<dbReference type="Pfam" id="PF01608">
    <property type="entry name" value="I_LWEQ"/>
    <property type="match status" value="1"/>
</dbReference>
<evidence type="ECO:0000313" key="5">
    <source>
        <dbReference type="Proteomes" id="UP000699462"/>
    </source>
</evidence>
<dbReference type="OrthoDB" id="6283262at2759"/>
<comment type="subcellular location">
    <subcellularLocation>
        <location evidence="1">Cytoplasm</location>
    </subcellularLocation>
</comment>
<reference evidence="4 5" key="1">
    <citation type="submission" date="2019-07" db="EMBL/GenBank/DDBJ databases">
        <title>Annotation for the trematode Paragonimus westermani.</title>
        <authorList>
            <person name="Choi Y.-J."/>
        </authorList>
    </citation>
    <scope>NUCLEOTIDE SEQUENCE [LARGE SCALE GENOMIC DNA]</scope>
    <source>
        <strain evidence="4">180907_Pwestermani</strain>
    </source>
</reference>
<dbReference type="AlphaFoldDB" id="A0A8T0DEK7"/>
<dbReference type="GO" id="GO:0098609">
    <property type="term" value="P:cell-cell adhesion"/>
    <property type="evidence" value="ECO:0007669"/>
    <property type="project" value="TreeGrafter"/>
</dbReference>
<dbReference type="GO" id="GO:0005737">
    <property type="term" value="C:cytoplasm"/>
    <property type="evidence" value="ECO:0007669"/>
    <property type="project" value="UniProtKB-SubCell"/>
</dbReference>
<keyword evidence="2" id="KW-0963">Cytoplasm</keyword>
<evidence type="ECO:0000259" key="3">
    <source>
        <dbReference type="PROSITE" id="PS50945"/>
    </source>
</evidence>
<comment type="caution">
    <text evidence="4">The sequence shown here is derived from an EMBL/GenBank/DDBJ whole genome shotgun (WGS) entry which is preliminary data.</text>
</comment>
<dbReference type="SMART" id="SM00307">
    <property type="entry name" value="ILWEQ"/>
    <property type="match status" value="1"/>
</dbReference>
<dbReference type="PANTHER" id="PTHR19981">
    <property type="entry name" value="TALIN"/>
    <property type="match status" value="1"/>
</dbReference>
<feature type="domain" description="I/LWEQ" evidence="3">
    <location>
        <begin position="1"/>
        <end position="203"/>
    </location>
</feature>
<dbReference type="PROSITE" id="PS50945">
    <property type="entry name" value="I_LWEQ"/>
    <property type="match status" value="1"/>
</dbReference>
<dbReference type="GO" id="GO:0005925">
    <property type="term" value="C:focal adhesion"/>
    <property type="evidence" value="ECO:0007669"/>
    <property type="project" value="TreeGrafter"/>
</dbReference>
<organism evidence="4 5">
    <name type="scientific">Paragonimus westermani</name>
    <dbReference type="NCBI Taxonomy" id="34504"/>
    <lineage>
        <taxon>Eukaryota</taxon>
        <taxon>Metazoa</taxon>
        <taxon>Spiralia</taxon>
        <taxon>Lophotrochozoa</taxon>
        <taxon>Platyhelminthes</taxon>
        <taxon>Trematoda</taxon>
        <taxon>Digenea</taxon>
        <taxon>Plagiorchiida</taxon>
        <taxon>Troglotremata</taxon>
        <taxon>Troglotrematidae</taxon>
        <taxon>Paragonimus</taxon>
    </lineage>
</organism>
<dbReference type="GO" id="GO:0003779">
    <property type="term" value="F:actin binding"/>
    <property type="evidence" value="ECO:0007669"/>
    <property type="project" value="InterPro"/>
</dbReference>
<keyword evidence="5" id="KW-1185">Reference proteome</keyword>
<evidence type="ECO:0000256" key="2">
    <source>
        <dbReference type="ARBA" id="ARBA00022490"/>
    </source>
</evidence>
<proteinExistence type="predicted"/>
<dbReference type="PANTHER" id="PTHR19981:SF1">
    <property type="entry name" value="RHEA, ISOFORM B"/>
    <property type="match status" value="1"/>
</dbReference>
<dbReference type="InterPro" id="IPR035964">
    <property type="entry name" value="I/LWEQ_dom_sf"/>
</dbReference>
<dbReference type="EMBL" id="JTDF01007174">
    <property type="protein sequence ID" value="KAF8565197.1"/>
    <property type="molecule type" value="Genomic_DNA"/>
</dbReference>
<protein>
    <recommendedName>
        <fullName evidence="3">I/LWEQ domain-containing protein</fullName>
    </recommendedName>
</protein>
<sequence>MYWAAAAQRELVQQGRLKPVELDTQTCTESESQWAQGLISAARYVAAAANYVVESARAMVAVRVSVLDRKSVDLDTPARNPKPEALISAAQTTAACTAQLVVACVAKADPSSKSCIGLRQAGAGVKRATDHLVRIVQSFSSGSDNRTSITEAPGQSFDGLNMSVVSSMRQVIETKSSIAAKQKELETLHSQLKQIHQDKYKPHTS</sequence>